<reference evidence="2" key="2">
    <citation type="submission" date="2023-05" db="EMBL/GenBank/DDBJ databases">
        <authorList>
            <person name="Schelkunov M.I."/>
        </authorList>
    </citation>
    <scope>NUCLEOTIDE SEQUENCE</scope>
    <source>
        <strain evidence="2">Hsosn_3</strain>
        <tissue evidence="2">Leaf</tissue>
    </source>
</reference>
<dbReference type="Gene3D" id="2.40.50.140">
    <property type="entry name" value="Nucleic acid-binding proteins"/>
    <property type="match status" value="1"/>
</dbReference>
<dbReference type="PANTHER" id="PTHR47165">
    <property type="entry name" value="OS03G0429900 PROTEIN"/>
    <property type="match status" value="1"/>
</dbReference>
<dbReference type="Pfam" id="PF08646">
    <property type="entry name" value="Rep_fac-A_C"/>
    <property type="match status" value="1"/>
</dbReference>
<proteinExistence type="predicted"/>
<protein>
    <recommendedName>
        <fullName evidence="1">Replication factor A C-terminal domain-containing protein</fullName>
    </recommendedName>
</protein>
<dbReference type="InterPro" id="IPR013955">
    <property type="entry name" value="Rep_factor-A_C"/>
</dbReference>
<gene>
    <name evidence="2" type="ORF">POM88_012785</name>
</gene>
<dbReference type="PANTHER" id="PTHR47165:SF4">
    <property type="entry name" value="OS03G0429900 PROTEIN"/>
    <property type="match status" value="1"/>
</dbReference>
<organism evidence="2 3">
    <name type="scientific">Heracleum sosnowskyi</name>
    <dbReference type="NCBI Taxonomy" id="360622"/>
    <lineage>
        <taxon>Eukaryota</taxon>
        <taxon>Viridiplantae</taxon>
        <taxon>Streptophyta</taxon>
        <taxon>Embryophyta</taxon>
        <taxon>Tracheophyta</taxon>
        <taxon>Spermatophyta</taxon>
        <taxon>Magnoliopsida</taxon>
        <taxon>eudicotyledons</taxon>
        <taxon>Gunneridae</taxon>
        <taxon>Pentapetalae</taxon>
        <taxon>asterids</taxon>
        <taxon>campanulids</taxon>
        <taxon>Apiales</taxon>
        <taxon>Apiaceae</taxon>
        <taxon>Apioideae</taxon>
        <taxon>apioid superclade</taxon>
        <taxon>Tordylieae</taxon>
        <taxon>Tordyliinae</taxon>
        <taxon>Heracleum</taxon>
    </lineage>
</organism>
<sequence>MRQSLEEEGYKPPQYDDERGCELVIADICEYLSFKQLNDNASENIEKKIYSSFTIAKVAEYCFWWYNSCNRCHHQVSKVGKSFKCDKCPRTIPVSDKRFRVLITAQNSTFSYNFLLMDRVVKPMIGISASNLKKATDNDPKIIPGVIAELASKEINVSVEVIEDNNSEGGFLFHAIDFYDTSKPSTSATYNSSPPHIPAITLTNKLDHIRTNRTLGSAISVNKKIKMV</sequence>
<feature type="domain" description="Replication factor A C-terminal" evidence="1">
    <location>
        <begin position="64"/>
        <end position="165"/>
    </location>
</feature>
<reference evidence="2" key="1">
    <citation type="submission" date="2023-02" db="EMBL/GenBank/DDBJ databases">
        <title>Genome of toxic invasive species Heracleum sosnowskyi carries increased number of genes despite the absence of recent whole-genome duplications.</title>
        <authorList>
            <person name="Schelkunov M."/>
            <person name="Shtratnikova V."/>
            <person name="Makarenko M."/>
            <person name="Klepikova A."/>
            <person name="Omelchenko D."/>
            <person name="Novikova G."/>
            <person name="Obukhova E."/>
            <person name="Bogdanov V."/>
            <person name="Penin A."/>
            <person name="Logacheva M."/>
        </authorList>
    </citation>
    <scope>NUCLEOTIDE SEQUENCE</scope>
    <source>
        <strain evidence="2">Hsosn_3</strain>
        <tissue evidence="2">Leaf</tissue>
    </source>
</reference>
<keyword evidence="3" id="KW-1185">Reference proteome</keyword>
<name>A0AAD8IX54_9APIA</name>
<dbReference type="EMBL" id="JAUIZM010000003">
    <property type="protein sequence ID" value="KAK1393729.1"/>
    <property type="molecule type" value="Genomic_DNA"/>
</dbReference>
<dbReference type="SUPFAM" id="SSF50249">
    <property type="entry name" value="Nucleic acid-binding proteins"/>
    <property type="match status" value="1"/>
</dbReference>
<dbReference type="Proteomes" id="UP001237642">
    <property type="component" value="Unassembled WGS sequence"/>
</dbReference>
<comment type="caution">
    <text evidence="2">The sequence shown here is derived from an EMBL/GenBank/DDBJ whole genome shotgun (WGS) entry which is preliminary data.</text>
</comment>
<evidence type="ECO:0000313" key="3">
    <source>
        <dbReference type="Proteomes" id="UP001237642"/>
    </source>
</evidence>
<dbReference type="AlphaFoldDB" id="A0AAD8IX54"/>
<accession>A0AAD8IX54</accession>
<evidence type="ECO:0000313" key="2">
    <source>
        <dbReference type="EMBL" id="KAK1393729.1"/>
    </source>
</evidence>
<dbReference type="InterPro" id="IPR012340">
    <property type="entry name" value="NA-bd_OB-fold"/>
</dbReference>
<evidence type="ECO:0000259" key="1">
    <source>
        <dbReference type="Pfam" id="PF08646"/>
    </source>
</evidence>